<dbReference type="PANTHER" id="PTHR36919">
    <property type="entry name" value="BLR1215 PROTEIN"/>
    <property type="match status" value="1"/>
</dbReference>
<dbReference type="AlphaFoldDB" id="B8ENP3"/>
<evidence type="ECO:0000256" key="1">
    <source>
        <dbReference type="SAM" id="SignalP"/>
    </source>
</evidence>
<dbReference type="Proteomes" id="UP000002257">
    <property type="component" value="Chromosome"/>
</dbReference>
<evidence type="ECO:0000313" key="4">
    <source>
        <dbReference type="Proteomes" id="UP000002257"/>
    </source>
</evidence>
<reference evidence="3 4" key="1">
    <citation type="journal article" date="2010" name="J. Bacteriol.">
        <title>Complete genome sequence of the aerobic facultative methanotroph Methylocella silvestris BL2.</title>
        <authorList>
            <person name="Chen Y."/>
            <person name="Crombie A."/>
            <person name="Rahman M.T."/>
            <person name="Dedysh S.N."/>
            <person name="Liesack W."/>
            <person name="Stott M.B."/>
            <person name="Alam M."/>
            <person name="Theisen A.R."/>
            <person name="Murrell J.C."/>
            <person name="Dunfield P.F."/>
        </authorList>
    </citation>
    <scope>NUCLEOTIDE SEQUENCE [LARGE SCALE GENOMIC DNA]</scope>
    <source>
        <strain evidence="4">DSM 15510 / CIP 108128 / LMG 27833 / NCIMB 13906 / BL2</strain>
    </source>
</reference>
<keyword evidence="1" id="KW-0732">Signal</keyword>
<accession>B8ENP3</accession>
<dbReference type="PANTHER" id="PTHR36919:SF2">
    <property type="entry name" value="BLL6627 PROTEIN"/>
    <property type="match status" value="1"/>
</dbReference>
<proteinExistence type="predicted"/>
<dbReference type="RefSeq" id="WP_012590899.1">
    <property type="nucleotide sequence ID" value="NC_011666.1"/>
</dbReference>
<evidence type="ECO:0000259" key="2">
    <source>
        <dbReference type="Pfam" id="PF09917"/>
    </source>
</evidence>
<dbReference type="Pfam" id="PF09917">
    <property type="entry name" value="DUF2147"/>
    <property type="match status" value="1"/>
</dbReference>
<evidence type="ECO:0000313" key="3">
    <source>
        <dbReference type="EMBL" id="ACK50829.1"/>
    </source>
</evidence>
<dbReference type="EMBL" id="CP001280">
    <property type="protein sequence ID" value="ACK50829.1"/>
    <property type="molecule type" value="Genomic_DNA"/>
</dbReference>
<name>B8ENP3_METSB</name>
<gene>
    <name evidence="3" type="ordered locus">Msil_1884</name>
</gene>
<feature type="chain" id="PRO_5002871094" description="DUF2147 domain-containing protein" evidence="1">
    <location>
        <begin position="22"/>
        <end position="119"/>
    </location>
</feature>
<protein>
    <recommendedName>
        <fullName evidence="2">DUF2147 domain-containing protein</fullName>
    </recommendedName>
</protein>
<dbReference type="HOGENOM" id="CLU_108869_1_0_5"/>
<feature type="signal peptide" evidence="1">
    <location>
        <begin position="1"/>
        <end position="21"/>
    </location>
</feature>
<organism evidence="3 4">
    <name type="scientific">Methylocella silvestris (strain DSM 15510 / CIP 108128 / LMG 27833 / NCIMB 13906 / BL2)</name>
    <dbReference type="NCBI Taxonomy" id="395965"/>
    <lineage>
        <taxon>Bacteria</taxon>
        <taxon>Pseudomonadati</taxon>
        <taxon>Pseudomonadota</taxon>
        <taxon>Alphaproteobacteria</taxon>
        <taxon>Hyphomicrobiales</taxon>
        <taxon>Beijerinckiaceae</taxon>
        <taxon>Methylocella</taxon>
    </lineage>
</organism>
<feature type="domain" description="DUF2147" evidence="2">
    <location>
        <begin position="25"/>
        <end position="117"/>
    </location>
</feature>
<dbReference type="Gene3D" id="2.40.128.520">
    <property type="match status" value="1"/>
</dbReference>
<dbReference type="InterPro" id="IPR019223">
    <property type="entry name" value="DUF2147"/>
</dbReference>
<dbReference type="STRING" id="395965.Msil_1884"/>
<sequence>MNHLTAAAAAIIAALSSPSVASPAGEWRIADGTANVAIRSCGANFCGYVSWAKDSDMIGKPVLISMKPNGDVWAGSIVNARDGQKYIGRMSLRGEQVLKVEGCVLGGMICGGQQWSRLK</sequence>
<dbReference type="OrthoDB" id="9811671at2"/>
<dbReference type="eggNOG" id="COG4731">
    <property type="taxonomic scope" value="Bacteria"/>
</dbReference>
<keyword evidence="4" id="KW-1185">Reference proteome</keyword>
<dbReference type="KEGG" id="msl:Msil_1884"/>